<dbReference type="AlphaFoldDB" id="D0W5F3"/>
<reference evidence="2 3" key="1">
    <citation type="submission" date="2009-10" db="EMBL/GenBank/DDBJ databases">
        <authorList>
            <person name="Weinstock G."/>
            <person name="Sodergren E."/>
            <person name="Clifton S."/>
            <person name="Fulton L."/>
            <person name="Fulton B."/>
            <person name="Courtney L."/>
            <person name="Fronick C."/>
            <person name="Harrison M."/>
            <person name="Strong C."/>
            <person name="Farmer C."/>
            <person name="Delahaunty K."/>
            <person name="Markovic C."/>
            <person name="Hall O."/>
            <person name="Minx P."/>
            <person name="Tomlinson C."/>
            <person name="Mitreva M."/>
            <person name="Nelson J."/>
            <person name="Hou S."/>
            <person name="Wollam A."/>
            <person name="Pepin K.H."/>
            <person name="Johnson M."/>
            <person name="Bhonagiri V."/>
            <person name="Nash W.E."/>
            <person name="Warren W."/>
            <person name="Chinwalla A."/>
            <person name="Mardis E.R."/>
            <person name="Wilson R.K."/>
        </authorList>
    </citation>
    <scope>NUCLEOTIDE SEQUENCE [LARGE SCALE GENOMIC DNA]</scope>
    <source>
        <strain evidence="2 3">ATCC 14685</strain>
    </source>
</reference>
<protein>
    <submittedName>
        <fullName evidence="2">Uncharacterized protein</fullName>
    </submittedName>
</protein>
<dbReference type="Proteomes" id="UP000003294">
    <property type="component" value="Unassembled WGS sequence"/>
</dbReference>
<dbReference type="STRING" id="546262.NEICINOT_04916"/>
<feature type="compositionally biased region" description="Basic residues" evidence="1">
    <location>
        <begin position="42"/>
        <end position="55"/>
    </location>
</feature>
<dbReference type="EMBL" id="ACDY02000014">
    <property type="protein sequence ID" value="EEZ70974.1"/>
    <property type="molecule type" value="Genomic_DNA"/>
</dbReference>
<organism evidence="2 3">
    <name type="scientific">Neisseria cinerea ATCC 14685</name>
    <dbReference type="NCBI Taxonomy" id="546262"/>
    <lineage>
        <taxon>Bacteria</taxon>
        <taxon>Pseudomonadati</taxon>
        <taxon>Pseudomonadota</taxon>
        <taxon>Betaproteobacteria</taxon>
        <taxon>Neisseriales</taxon>
        <taxon>Neisseriaceae</taxon>
        <taxon>Neisseria</taxon>
    </lineage>
</organism>
<accession>D0W5F3</accession>
<comment type="caution">
    <text evidence="2">The sequence shown here is derived from an EMBL/GenBank/DDBJ whole genome shotgun (WGS) entry which is preliminary data.</text>
</comment>
<proteinExistence type="predicted"/>
<evidence type="ECO:0000313" key="2">
    <source>
        <dbReference type="EMBL" id="EEZ70974.1"/>
    </source>
</evidence>
<feature type="region of interest" description="Disordered" evidence="1">
    <location>
        <begin position="36"/>
        <end position="55"/>
    </location>
</feature>
<evidence type="ECO:0000313" key="3">
    <source>
        <dbReference type="Proteomes" id="UP000003294"/>
    </source>
</evidence>
<evidence type="ECO:0000256" key="1">
    <source>
        <dbReference type="SAM" id="MobiDB-lite"/>
    </source>
</evidence>
<sequence length="55" mass="6497">MCFSPPFLHFCLSIGRLKSTLRLIRLLIRFPQHPNHAAPQKTRARCGNRFRHRAQ</sequence>
<gene>
    <name evidence="2" type="ORF">NEICINOT_04916</name>
</gene>
<name>D0W5F3_NEICI</name>